<accession>L0DPS5</accession>
<feature type="domain" description="Tc1-like transposase DDE" evidence="1">
    <location>
        <begin position="83"/>
        <end position="227"/>
    </location>
</feature>
<organism evidence="2 3">
    <name type="scientific">Singulisphaera acidiphila (strain ATCC BAA-1392 / DSM 18658 / VKM B-2454 / MOB10)</name>
    <dbReference type="NCBI Taxonomy" id="886293"/>
    <lineage>
        <taxon>Bacteria</taxon>
        <taxon>Pseudomonadati</taxon>
        <taxon>Planctomycetota</taxon>
        <taxon>Planctomycetia</taxon>
        <taxon>Isosphaerales</taxon>
        <taxon>Isosphaeraceae</taxon>
        <taxon>Singulisphaera</taxon>
    </lineage>
</organism>
<dbReference type="EMBL" id="CP003364">
    <property type="protein sequence ID" value="AGA31364.1"/>
    <property type="molecule type" value="Genomic_DNA"/>
</dbReference>
<dbReference type="Proteomes" id="UP000010798">
    <property type="component" value="Chromosome"/>
</dbReference>
<dbReference type="KEGG" id="saci:Sinac_7322"/>
<sequence length="265" mass="31156">MARGLHITHWSHKDLADQIVADGIVPTISARTVGRILDTVDLQPHRTRYWRTTRLDARFKERAEKVLWCYANAANLALHRIWVVCADEMPNRQILERVPIRRAIPGSIEQQEFDYTRHGTVNILNFLIVHSGMMEAACLEANDSDHYVPALKQFRRNHRWLRGIYLIHDGGPSHTGQINKDYLAACDGWWHPCLTPARASWLDQAELLNHAFDLRYLKRGSWSSREDYIAHVMLSWLEYNRRYAHPFEWVWTAQKMRQWFAKHAP</sequence>
<evidence type="ECO:0000313" key="3">
    <source>
        <dbReference type="Proteomes" id="UP000010798"/>
    </source>
</evidence>
<dbReference type="AlphaFoldDB" id="L0DPS5"/>
<evidence type="ECO:0000313" key="2">
    <source>
        <dbReference type="EMBL" id="AGA31364.1"/>
    </source>
</evidence>
<dbReference type="HOGENOM" id="CLU_041125_2_1_0"/>
<dbReference type="Pfam" id="PF13358">
    <property type="entry name" value="DDE_3"/>
    <property type="match status" value="1"/>
</dbReference>
<reference evidence="2 3" key="1">
    <citation type="submission" date="2012-02" db="EMBL/GenBank/DDBJ databases">
        <title>Complete sequence of chromosome of Singulisphaera acidiphila DSM 18658.</title>
        <authorList>
            <consortium name="US DOE Joint Genome Institute (JGI-PGF)"/>
            <person name="Lucas S."/>
            <person name="Copeland A."/>
            <person name="Lapidus A."/>
            <person name="Glavina del Rio T."/>
            <person name="Dalin E."/>
            <person name="Tice H."/>
            <person name="Bruce D."/>
            <person name="Goodwin L."/>
            <person name="Pitluck S."/>
            <person name="Peters L."/>
            <person name="Ovchinnikova G."/>
            <person name="Chertkov O."/>
            <person name="Kyrpides N."/>
            <person name="Mavromatis K."/>
            <person name="Ivanova N."/>
            <person name="Brettin T."/>
            <person name="Detter J.C."/>
            <person name="Han C."/>
            <person name="Larimer F."/>
            <person name="Land M."/>
            <person name="Hauser L."/>
            <person name="Markowitz V."/>
            <person name="Cheng J.-F."/>
            <person name="Hugenholtz P."/>
            <person name="Woyke T."/>
            <person name="Wu D."/>
            <person name="Tindall B."/>
            <person name="Pomrenke H."/>
            <person name="Brambilla E."/>
            <person name="Klenk H.-P."/>
            <person name="Eisen J.A."/>
        </authorList>
    </citation>
    <scope>NUCLEOTIDE SEQUENCE [LARGE SCALE GENOMIC DNA]</scope>
    <source>
        <strain evidence="3">ATCC BAA-1392 / DSM 18658 / VKM B-2454 / MOB10</strain>
    </source>
</reference>
<dbReference type="eggNOG" id="COG3335">
    <property type="taxonomic scope" value="Bacteria"/>
</dbReference>
<gene>
    <name evidence="2" type="ordered locus">Sinac_7322</name>
</gene>
<dbReference type="InterPro" id="IPR038717">
    <property type="entry name" value="Tc1-like_DDE_dom"/>
</dbReference>
<keyword evidence="3" id="KW-1185">Reference proteome</keyword>
<proteinExistence type="predicted"/>
<protein>
    <recommendedName>
        <fullName evidence="1">Tc1-like transposase DDE domain-containing protein</fullName>
    </recommendedName>
</protein>
<name>L0DPS5_SINAD</name>
<evidence type="ECO:0000259" key="1">
    <source>
        <dbReference type="Pfam" id="PF13358"/>
    </source>
</evidence>
<dbReference type="STRING" id="886293.Sinac_7322"/>